<dbReference type="OrthoDB" id="72471at2"/>
<dbReference type="KEGG" id="cmr:Cycma_0275"/>
<dbReference type="HOGENOM" id="CLU_077247_0_0_10"/>
<gene>
    <name evidence="1" type="ordered locus">Cycma_0275</name>
</gene>
<dbReference type="AlphaFoldDB" id="G0J3B5"/>
<proteinExistence type="predicted"/>
<dbReference type="RefSeq" id="WP_014018355.1">
    <property type="nucleotide sequence ID" value="NC_015914.1"/>
</dbReference>
<organism evidence="1 2">
    <name type="scientific">Cyclobacterium marinum (strain ATCC 25205 / DSM 745 / LMG 13164 / NCIMB 1802)</name>
    <name type="common">Flectobacillus marinus</name>
    <dbReference type="NCBI Taxonomy" id="880070"/>
    <lineage>
        <taxon>Bacteria</taxon>
        <taxon>Pseudomonadati</taxon>
        <taxon>Bacteroidota</taxon>
        <taxon>Cytophagia</taxon>
        <taxon>Cytophagales</taxon>
        <taxon>Cyclobacteriaceae</taxon>
        <taxon>Cyclobacterium</taxon>
    </lineage>
</organism>
<evidence type="ECO:0000313" key="2">
    <source>
        <dbReference type="Proteomes" id="UP000001635"/>
    </source>
</evidence>
<keyword evidence="2" id="KW-1185">Reference proteome</keyword>
<accession>G0J3B5</accession>
<name>G0J3B5_CYCMS</name>
<dbReference type="eggNOG" id="ENOG5032T0P">
    <property type="taxonomic scope" value="Bacteria"/>
</dbReference>
<reference evidence="2" key="1">
    <citation type="submission" date="2011-07" db="EMBL/GenBank/DDBJ databases">
        <title>The complete genome of Cyclobacterium marinum DSM 745.</title>
        <authorList>
            <person name="Lucas S."/>
            <person name="Han J."/>
            <person name="Lapidus A."/>
            <person name="Bruce D."/>
            <person name="Goodwin L."/>
            <person name="Pitluck S."/>
            <person name="Peters L."/>
            <person name="Kyrpides N."/>
            <person name="Mavromatis K."/>
            <person name="Ivanova N."/>
            <person name="Ovchinnikova G."/>
            <person name="Chertkov O."/>
            <person name="Detter J.C."/>
            <person name="Tapia R."/>
            <person name="Han C."/>
            <person name="Land M."/>
            <person name="Hauser L."/>
            <person name="Markowitz V."/>
            <person name="Cheng J.-F."/>
            <person name="Hugenholtz P."/>
            <person name="Woyke T."/>
            <person name="Wu D."/>
            <person name="Tindall B."/>
            <person name="Schuetze A."/>
            <person name="Brambilla E."/>
            <person name="Klenk H.-P."/>
            <person name="Eisen J.A."/>
        </authorList>
    </citation>
    <scope>NUCLEOTIDE SEQUENCE [LARGE SCALE GENOMIC DNA]</scope>
    <source>
        <strain evidence="2">ATCC 25205 / DSM 745 / LMG 13164 / NCIMB 1802</strain>
    </source>
</reference>
<dbReference type="Proteomes" id="UP000001635">
    <property type="component" value="Chromosome"/>
</dbReference>
<sequence length="260" mass="30419">MSKLKPNQIILDGNIITELPILFQGELIRANMEGRKTQTRRGKKLDYINECSVCWRYDGIETKGNTYTHVFARFNKDDSVLFFEKINSPYGKPGDLLWVRETWRHFLSPDHQITKFDYKANWSEGIISHPKNKGIWRPSIHMPKTAARIWLMVEEIGMERVHDISKEDAIAEGVRYIQSENIFNKGYFNYLRQDLDEPNFNSPISSFNSLWVLINGEASFEANPWVWVVKYRILSKNGRPNNETILKNHLKITRKEAANV</sequence>
<evidence type="ECO:0000313" key="1">
    <source>
        <dbReference type="EMBL" id="AEL24056.1"/>
    </source>
</evidence>
<dbReference type="EMBL" id="CP002955">
    <property type="protein sequence ID" value="AEL24056.1"/>
    <property type="molecule type" value="Genomic_DNA"/>
</dbReference>
<protein>
    <submittedName>
        <fullName evidence="1">Uncharacterized protein</fullName>
    </submittedName>
</protein>
<dbReference type="STRING" id="880070.Cycma_0275"/>